<keyword evidence="3" id="KW-1185">Reference proteome</keyword>
<dbReference type="Pfam" id="PF21780">
    <property type="entry name" value="DUF6875"/>
    <property type="match status" value="1"/>
</dbReference>
<dbReference type="OrthoDB" id="8420726at2"/>
<organism evidence="2 3">
    <name type="scientific">Actinacidiphila alni</name>
    <dbReference type="NCBI Taxonomy" id="380248"/>
    <lineage>
        <taxon>Bacteria</taxon>
        <taxon>Bacillati</taxon>
        <taxon>Actinomycetota</taxon>
        <taxon>Actinomycetes</taxon>
        <taxon>Kitasatosporales</taxon>
        <taxon>Streptomycetaceae</taxon>
        <taxon>Actinacidiphila</taxon>
    </lineage>
</organism>
<name>A0A1I2MGX6_9ACTN</name>
<proteinExistence type="predicted"/>
<dbReference type="EMBL" id="FONG01000036">
    <property type="protein sequence ID" value="SFF90723.1"/>
    <property type="molecule type" value="Genomic_DNA"/>
</dbReference>
<dbReference type="STRING" id="380248.SAMN05216251_1365"/>
<reference evidence="3" key="1">
    <citation type="submission" date="2016-10" db="EMBL/GenBank/DDBJ databases">
        <authorList>
            <person name="Varghese N."/>
            <person name="Submissions S."/>
        </authorList>
    </citation>
    <scope>NUCLEOTIDE SEQUENCE [LARGE SCALE GENOMIC DNA]</scope>
    <source>
        <strain evidence="3">CGMCC 4.3510</strain>
    </source>
</reference>
<gene>
    <name evidence="2" type="ORF">SAMN05216251_1365</name>
</gene>
<protein>
    <recommendedName>
        <fullName evidence="1">DUF6875 domain-containing protein</fullName>
    </recommendedName>
</protein>
<evidence type="ECO:0000313" key="3">
    <source>
        <dbReference type="Proteomes" id="UP000199323"/>
    </source>
</evidence>
<dbReference type="RefSeq" id="WP_093717744.1">
    <property type="nucleotide sequence ID" value="NZ_FONG01000036.1"/>
</dbReference>
<dbReference type="InterPro" id="IPR049240">
    <property type="entry name" value="DUF6875"/>
</dbReference>
<evidence type="ECO:0000259" key="1">
    <source>
        <dbReference type="Pfam" id="PF21780"/>
    </source>
</evidence>
<evidence type="ECO:0000313" key="2">
    <source>
        <dbReference type="EMBL" id="SFF90723.1"/>
    </source>
</evidence>
<feature type="domain" description="DUF6875" evidence="1">
    <location>
        <begin position="20"/>
        <end position="190"/>
    </location>
</feature>
<dbReference type="Proteomes" id="UP000199323">
    <property type="component" value="Unassembled WGS sequence"/>
</dbReference>
<sequence>MNHPLRPPLRLLTGTEHTVITHWLTGYISQPRDDLGRRGPVCPHVPAALRHGLVAATGRPWDLESDPFAETVNLITDALDLFHSWPWPPDHPELRAVIAAAPGMPRDLWPLLDQIQQQMKDGAVTGGLMIGAFHGDSAVPAAHNPHAAPNSAPYPLIVVRPMAVHDLWFLHQEEGWFREYQERFGTSAETAGATDLGGLYRSTASRFGRLPAAPAERGSSAGAVRDHGVQAAWTGLGHDLTMITVLDPCPRWRPPSSGDVLPAAGGTALLAARWAGPDDDPKAPGALAHAAALAARTPAIVPPRLAEELPENVELVALAASAVLGPWPAGPAATGTGAAR</sequence>
<dbReference type="AlphaFoldDB" id="A0A1I2MGX6"/>
<accession>A0A1I2MGX6</accession>